<dbReference type="SMART" id="SM01411">
    <property type="entry name" value="Ephrin_rec_like"/>
    <property type="match status" value="21"/>
</dbReference>
<feature type="signal peptide" evidence="1">
    <location>
        <begin position="1"/>
        <end position="20"/>
    </location>
</feature>
<accession>A0A7M5XMT3</accession>
<proteinExistence type="predicted"/>
<keyword evidence="1" id="KW-0732">Signal</keyword>
<evidence type="ECO:0000313" key="3">
    <source>
        <dbReference type="Proteomes" id="UP000594262"/>
    </source>
</evidence>
<dbReference type="SMART" id="SM00261">
    <property type="entry name" value="FU"/>
    <property type="match status" value="9"/>
</dbReference>
<dbReference type="PANTHER" id="PTHR46967:SF1">
    <property type="entry name" value="KERATIN-ASSOCIATED PROTEIN 16-1-LIKE"/>
    <property type="match status" value="1"/>
</dbReference>
<dbReference type="SUPFAM" id="SSF57184">
    <property type="entry name" value="Growth factor receptor domain"/>
    <property type="match status" value="7"/>
</dbReference>
<organism evidence="2 3">
    <name type="scientific">Clytia hemisphaerica</name>
    <dbReference type="NCBI Taxonomy" id="252671"/>
    <lineage>
        <taxon>Eukaryota</taxon>
        <taxon>Metazoa</taxon>
        <taxon>Cnidaria</taxon>
        <taxon>Hydrozoa</taxon>
        <taxon>Hydroidolina</taxon>
        <taxon>Leptothecata</taxon>
        <taxon>Obeliida</taxon>
        <taxon>Clytiidae</taxon>
        <taxon>Clytia</taxon>
    </lineage>
</organism>
<dbReference type="OrthoDB" id="413581at2759"/>
<dbReference type="Gene3D" id="2.10.50.10">
    <property type="entry name" value="Tumor Necrosis Factor Receptor, subunit A, domain 2"/>
    <property type="match status" value="1"/>
</dbReference>
<dbReference type="Proteomes" id="UP000594262">
    <property type="component" value="Unplaced"/>
</dbReference>
<keyword evidence="3" id="KW-1185">Reference proteome</keyword>
<dbReference type="AlphaFoldDB" id="A0A7M5XMT3"/>
<dbReference type="InterPro" id="IPR009030">
    <property type="entry name" value="Growth_fac_rcpt_cys_sf"/>
</dbReference>
<dbReference type="EnsemblMetazoa" id="CLYHEMT024856.1">
    <property type="protein sequence ID" value="CLYHEMP024856.1"/>
    <property type="gene ID" value="CLYHEMG024856"/>
</dbReference>
<reference evidence="2" key="1">
    <citation type="submission" date="2021-01" db="UniProtKB">
        <authorList>
            <consortium name="EnsemblMetazoa"/>
        </authorList>
    </citation>
    <scope>IDENTIFICATION</scope>
</reference>
<protein>
    <submittedName>
        <fullName evidence="2">Uncharacterized protein</fullName>
    </submittedName>
</protein>
<evidence type="ECO:0000313" key="2">
    <source>
        <dbReference type="EnsemblMetazoa" id="CLYHEMP024856.1"/>
    </source>
</evidence>
<dbReference type="PANTHER" id="PTHR46967">
    <property type="entry name" value="INSULIN-LIKE GROWTH FACTOR BINDING PROTEIN,N-TERMINAL"/>
    <property type="match status" value="1"/>
</dbReference>
<feature type="chain" id="PRO_5029805841" evidence="1">
    <location>
        <begin position="21"/>
        <end position="1218"/>
    </location>
</feature>
<name>A0A7M5XMT3_9CNID</name>
<sequence>MMGVNSMILASLLFFTLSTAIEGGCSKGTYEIEGRCERCDGVREYQDEIGASSCKKCSLGSVSKTDYYGYNTSCAQCDTGTYEIEGKCEHCNGVMEYQDEKGKTSCKKCSLGSVSKTYYGYNTSCAQCDTGTYEIEGKCEHCNGVREYQDEKGKTSCKKCPLGSVSKTYYGYNTSCAQCRAGTYEIEGKCKHCNGVMEYQNEEGKSSCKKCPLGSIPYTNYGYNTSCAQCRKGTFGKDDGKCYPCDGVREYQDKEGKFSCKKCSLGSTPSYYNGYYIRCSSCAKGYFGKDDGKCHPCDGAMEYQDQTGKVSCKKCPLGKIPYYYRGYIGCSSCGKGTFGKDDGRCHRCDGPMEYQDEVQSSTCKKCKSSYAPKGYLDTKTYCYSCLNVNNGECMSKVKCPLGQVPSVLSNRYCYHCRKGTFGKEEGKCHKCDGPMEYQDETGTTSCKTCPSGKVPHNVDGYNIGCITCRKGTYSKNDGECHMCDGSMEYQDDSGATSCKKCPSGTVPLESDGYNVDCSQCRTGTIEKDGKCIMCDGPMEYQDDAGETSCKNCHKGTAPNDFYGFATDCLECRKGFFNESTGKCHSKTKCPIGQVASVFHDGCQYCHKGYFGKEDGKCHKCNGAMEYQNEVGATSCKKCPSGTRPYSFYGLHIACITCRKGTFSKNDGKCHKCHDPMEYQDEEGAISCKNSTLGKIPYYQGGFASGIVSCNKGTFGKEDGKCHKCNGAMEYQDEIGTSSCKKCPLGRIPYDQFGCTSCKIGTFGKNDGKCHDCDGVMEYQNEVGAASCKKCPLGEVPLSIDGFNTSCSPCPIGTFGKSDGKCYKCDGPMEYQDKTGSSSCKKCNSGKYPYTSNGFNIYCYSCKRGTFGNGDGKCLKCTGAMEYQDETGASSCKSCAQGKIPYDNNGFKTTCSPCDRGTFGKSDGKCYKCDSPMEYQNDIGASSCNKCPLGTILSTRGSNNIVCLSCKEGTFGKEDGKCHKCDGPMEYQNGQGATFCKKCPAGEIPNDSNTDCSSCTIGSFEKDGKCYKCDGLMEYQDDRDEISCKTCPLGQIPNEHNSGCSLCKKGTFGKNDGKCHKCEDPMEYQDETGASACKRCPLGLISSSDPEGFKTECQPCGKGKYAKNDGRCYNCVGAMEYQDQLRATSCKECKVGKVPQEIDGVNIRCVCCKWGYSGAANGKCYKDENAVCYDDPPTSAGSYKNIPLGTILILLLSCLILLV</sequence>
<evidence type="ECO:0000256" key="1">
    <source>
        <dbReference type="SAM" id="SignalP"/>
    </source>
</evidence>
<dbReference type="InterPro" id="IPR006212">
    <property type="entry name" value="Furin_repeat"/>
</dbReference>